<dbReference type="OrthoDB" id="2514334at2"/>
<evidence type="ECO:0000313" key="1">
    <source>
        <dbReference type="EMBL" id="AZS17556.1"/>
    </source>
</evidence>
<dbReference type="RefSeq" id="WP_127003208.1">
    <property type="nucleotide sequence ID" value="NZ_CP034346.1"/>
</dbReference>
<sequence>MLQVKQYLLLCELAESAETRLEYESFAELELLEQSSIEHRRDWVLLLNKEQQYGIVVVLQPKESGDQITYSFPLDTMVHNIREELPPDVTTVFTGLGQGGWRAAMLAETLDAEAIVFGAPTIEELPGKAVNYVVENDPVGDHTEKVVFVKEMDDLEEEDVVPLSRKLVFDDSGRAILSEQSEFSRFVSWFYNTAGTVEPVIWNFFFPGAEEDEVTVLADLGVYSVFLKVGELNNERVLRSIGDIIRYAAGRLESNRNQLAAELDKLPDEDYDNQVSETANNFTKQAEDFILRTFESVQTVFMGVALFTLEQESFDTDTLIDSFYRQLHDLLDQELERVTDCLDQAIARRLDRFFQLPSFHFKW</sequence>
<dbReference type="KEGG" id="plut:EI981_26090"/>
<keyword evidence="2" id="KW-1185">Reference proteome</keyword>
<protein>
    <submittedName>
        <fullName evidence="1">Uncharacterized protein</fullName>
    </submittedName>
</protein>
<name>A0A3S9V4Q6_9BACL</name>
<gene>
    <name evidence="1" type="ORF">EI981_26090</name>
</gene>
<dbReference type="EMBL" id="CP034346">
    <property type="protein sequence ID" value="AZS17556.1"/>
    <property type="molecule type" value="Genomic_DNA"/>
</dbReference>
<organism evidence="1 2">
    <name type="scientific">Paenibacillus lutimineralis</name>
    <dbReference type="NCBI Taxonomy" id="2707005"/>
    <lineage>
        <taxon>Bacteria</taxon>
        <taxon>Bacillati</taxon>
        <taxon>Bacillota</taxon>
        <taxon>Bacilli</taxon>
        <taxon>Bacillales</taxon>
        <taxon>Paenibacillaceae</taxon>
        <taxon>Paenibacillus</taxon>
    </lineage>
</organism>
<dbReference type="AlphaFoldDB" id="A0A3S9V4Q6"/>
<dbReference type="Proteomes" id="UP000270678">
    <property type="component" value="Chromosome"/>
</dbReference>
<proteinExistence type="predicted"/>
<accession>A0A3S9V4Q6</accession>
<reference evidence="2" key="1">
    <citation type="submission" date="2018-12" db="EMBL/GenBank/DDBJ databases">
        <title>Complete genome sequence of Paenibacillus sp. MBLB1234.</title>
        <authorList>
            <person name="Nam Y.-D."/>
            <person name="Kang J."/>
            <person name="Chung W.-H."/>
            <person name="Park Y.S."/>
        </authorList>
    </citation>
    <scope>NUCLEOTIDE SEQUENCE [LARGE SCALE GENOMIC DNA]</scope>
    <source>
        <strain evidence="2">MBLB1234</strain>
    </source>
</reference>
<evidence type="ECO:0000313" key="2">
    <source>
        <dbReference type="Proteomes" id="UP000270678"/>
    </source>
</evidence>